<dbReference type="AlphaFoldDB" id="A0A4S8KP94"/>
<evidence type="ECO:0000313" key="1">
    <source>
        <dbReference type="EMBL" id="THU77393.1"/>
    </source>
</evidence>
<dbReference type="PANTHER" id="PTHR46177:SF1">
    <property type="entry name" value="INTEGRASE CATALYTIC DOMAIN-CONTAINING PROTEIN"/>
    <property type="match status" value="1"/>
</dbReference>
<sequence>MHHAHSFLAPLTEIAAPIQKYWDREYDDVKILSILKEENLFDTEKYGLGIRKFRAYRTELGLVRARTANFTVNDIVNDMIDLRQRHPHAGYLRMKRELRARAVKLSRVVIQEYMHRYEPDLVRRRIRRRLKRRRFWAAGVNDVWCLDQHDKLKRYGVDPFTGKFKWLRVWWTNSNPLKKDGYIPLVTQSDPGPENFCIAKGHSFIRQSLDSQLQGTLQHRYMKEKNNLPPEIAWSGLCRDCVPGLEDILANPHVDYSCDNPLQYNVFKWVAIPWFQSELDAYAKLHNSTKRRAQRNKILPHGPPDDIEEHPYRYNALDFKIPIDPNASCIRKAEELYAPPDHPVFELVPPEFNYWATSYYQQIGSPVVTRHNVWNVYTEILRKFEQNAPLSTTTSLQGYHDDREDFVRKVEDALQVNINDIVDDLEPLPYETGYLGGVRGGLGPEIGEDIDFADGAVNFSDDSDDE</sequence>
<proteinExistence type="predicted"/>
<reference evidence="1 2" key="1">
    <citation type="journal article" date="2019" name="Nat. Ecol. Evol.">
        <title>Megaphylogeny resolves global patterns of mushroom evolution.</title>
        <authorList>
            <person name="Varga T."/>
            <person name="Krizsan K."/>
            <person name="Foldi C."/>
            <person name="Dima B."/>
            <person name="Sanchez-Garcia M."/>
            <person name="Sanchez-Ramirez S."/>
            <person name="Szollosi G.J."/>
            <person name="Szarkandi J.G."/>
            <person name="Papp V."/>
            <person name="Albert L."/>
            <person name="Andreopoulos W."/>
            <person name="Angelini C."/>
            <person name="Antonin V."/>
            <person name="Barry K.W."/>
            <person name="Bougher N.L."/>
            <person name="Buchanan P."/>
            <person name="Buyck B."/>
            <person name="Bense V."/>
            <person name="Catcheside P."/>
            <person name="Chovatia M."/>
            <person name="Cooper J."/>
            <person name="Damon W."/>
            <person name="Desjardin D."/>
            <person name="Finy P."/>
            <person name="Geml J."/>
            <person name="Haridas S."/>
            <person name="Hughes K."/>
            <person name="Justo A."/>
            <person name="Karasinski D."/>
            <person name="Kautmanova I."/>
            <person name="Kiss B."/>
            <person name="Kocsube S."/>
            <person name="Kotiranta H."/>
            <person name="LaButti K.M."/>
            <person name="Lechner B.E."/>
            <person name="Liimatainen K."/>
            <person name="Lipzen A."/>
            <person name="Lukacs Z."/>
            <person name="Mihaltcheva S."/>
            <person name="Morgado L.N."/>
            <person name="Niskanen T."/>
            <person name="Noordeloos M.E."/>
            <person name="Ohm R.A."/>
            <person name="Ortiz-Santana B."/>
            <person name="Ovrebo C."/>
            <person name="Racz N."/>
            <person name="Riley R."/>
            <person name="Savchenko A."/>
            <person name="Shiryaev A."/>
            <person name="Soop K."/>
            <person name="Spirin V."/>
            <person name="Szebenyi C."/>
            <person name="Tomsovsky M."/>
            <person name="Tulloss R.E."/>
            <person name="Uehling J."/>
            <person name="Grigoriev I.V."/>
            <person name="Vagvolgyi C."/>
            <person name="Papp T."/>
            <person name="Martin F.M."/>
            <person name="Miettinen O."/>
            <person name="Hibbett D.S."/>
            <person name="Nagy L.G."/>
        </authorList>
    </citation>
    <scope>NUCLEOTIDE SEQUENCE [LARGE SCALE GENOMIC DNA]</scope>
    <source>
        <strain evidence="1 2">CBS 962.96</strain>
    </source>
</reference>
<keyword evidence="2" id="KW-1185">Reference proteome</keyword>
<accession>A0A4S8KP94</accession>
<name>A0A4S8KP94_DENBC</name>
<dbReference type="PANTHER" id="PTHR46177">
    <property type="entry name" value="INTEGRASE CATALYTIC DOMAIN-CONTAINING PROTEIN"/>
    <property type="match status" value="1"/>
</dbReference>
<protein>
    <submittedName>
        <fullName evidence="1">Uncharacterized protein</fullName>
    </submittedName>
</protein>
<dbReference type="Proteomes" id="UP000297245">
    <property type="component" value="Unassembled WGS sequence"/>
</dbReference>
<organism evidence="1 2">
    <name type="scientific">Dendrothele bispora (strain CBS 962.96)</name>
    <dbReference type="NCBI Taxonomy" id="1314807"/>
    <lineage>
        <taxon>Eukaryota</taxon>
        <taxon>Fungi</taxon>
        <taxon>Dikarya</taxon>
        <taxon>Basidiomycota</taxon>
        <taxon>Agaricomycotina</taxon>
        <taxon>Agaricomycetes</taxon>
        <taxon>Agaricomycetidae</taxon>
        <taxon>Agaricales</taxon>
        <taxon>Agaricales incertae sedis</taxon>
        <taxon>Dendrothele</taxon>
    </lineage>
</organism>
<gene>
    <name evidence="1" type="ORF">K435DRAFT_892498</name>
</gene>
<dbReference type="OrthoDB" id="5946233at2759"/>
<evidence type="ECO:0000313" key="2">
    <source>
        <dbReference type="Proteomes" id="UP000297245"/>
    </source>
</evidence>
<dbReference type="EMBL" id="ML180453">
    <property type="protein sequence ID" value="THU77393.1"/>
    <property type="molecule type" value="Genomic_DNA"/>
</dbReference>